<accession>A0A975GEA1</accession>
<dbReference type="Proteomes" id="UP000663720">
    <property type="component" value="Chromosome"/>
</dbReference>
<keyword evidence="2" id="KW-1185">Reference proteome</keyword>
<dbReference type="EMBL" id="CP061799">
    <property type="protein sequence ID" value="QTA77909.1"/>
    <property type="molecule type" value="Genomic_DNA"/>
</dbReference>
<dbReference type="KEGG" id="dli:dnl_01090"/>
<name>A0A975GEA1_9BACT</name>
<reference evidence="1" key="1">
    <citation type="journal article" date="2021" name="Microb. Physiol.">
        <title>Proteogenomic Insights into the Physiology of Marine, Sulfate-Reducing, Filamentous Desulfonema limicola and Desulfonema magnum.</title>
        <authorList>
            <person name="Schnaars V."/>
            <person name="Wohlbrand L."/>
            <person name="Scheve S."/>
            <person name="Hinrichs C."/>
            <person name="Reinhardt R."/>
            <person name="Rabus R."/>
        </authorList>
    </citation>
    <scope>NUCLEOTIDE SEQUENCE</scope>
    <source>
        <strain evidence="1">5ac10</strain>
    </source>
</reference>
<sequence>MILCIWQHTRYLSACETAAGNERTAFGLAGVAIRAGAKKMIEKKIV</sequence>
<dbReference type="AlphaFoldDB" id="A0A975GEA1"/>
<evidence type="ECO:0000313" key="1">
    <source>
        <dbReference type="EMBL" id="QTA77909.1"/>
    </source>
</evidence>
<protein>
    <submittedName>
        <fullName evidence="1">Uncharacterized protein</fullName>
    </submittedName>
</protein>
<proteinExistence type="predicted"/>
<evidence type="ECO:0000313" key="2">
    <source>
        <dbReference type="Proteomes" id="UP000663720"/>
    </source>
</evidence>
<gene>
    <name evidence="1" type="ORF">dnl_01090</name>
</gene>
<organism evidence="1 2">
    <name type="scientific">Desulfonema limicola</name>
    <dbReference type="NCBI Taxonomy" id="45656"/>
    <lineage>
        <taxon>Bacteria</taxon>
        <taxon>Pseudomonadati</taxon>
        <taxon>Thermodesulfobacteriota</taxon>
        <taxon>Desulfobacteria</taxon>
        <taxon>Desulfobacterales</taxon>
        <taxon>Desulfococcaceae</taxon>
        <taxon>Desulfonema</taxon>
    </lineage>
</organism>